<accession>A0A0B7P1N0</accession>
<evidence type="ECO:0000256" key="10">
    <source>
        <dbReference type="RuleBase" id="RU000418"/>
    </source>
</evidence>
<dbReference type="InterPro" id="IPR027413">
    <property type="entry name" value="GROEL-like_equatorial_sf"/>
</dbReference>
<comment type="function">
    <text evidence="9 11">Together with its co-chaperonin GroES, plays an essential role in assisting protein folding. The GroEL-GroES system forms a nano-cage that allows encapsulation of the non-native substrate proteins and provides a physical environment optimized to promote and accelerate protein folding.</text>
</comment>
<dbReference type="GO" id="GO:0051082">
    <property type="term" value="F:unfolded protein binding"/>
    <property type="evidence" value="ECO:0007669"/>
    <property type="project" value="UniProtKB-UniRule"/>
</dbReference>
<dbReference type="InterPro" id="IPR002423">
    <property type="entry name" value="Cpn60/GroEL/TCP-1"/>
</dbReference>
<dbReference type="HAMAP" id="MF_00600">
    <property type="entry name" value="CH60"/>
    <property type="match status" value="1"/>
</dbReference>
<dbReference type="SUPFAM" id="SSF48592">
    <property type="entry name" value="GroEL equatorial domain-like"/>
    <property type="match status" value="1"/>
</dbReference>
<comment type="subunit">
    <text evidence="9 11">Forms a cylinder of 14 subunits composed of two heptameric rings stacked back-to-back. Interacts with the co-chaperonin GroES.</text>
</comment>
<feature type="binding site" evidence="9">
    <location>
        <begin position="86"/>
        <end position="90"/>
    </location>
    <ligand>
        <name>ATP</name>
        <dbReference type="ChEBI" id="CHEBI:30616"/>
    </ligand>
</feature>
<evidence type="ECO:0000256" key="11">
    <source>
        <dbReference type="RuleBase" id="RU000419"/>
    </source>
</evidence>
<feature type="binding site" evidence="9">
    <location>
        <begin position="29"/>
        <end position="32"/>
    </location>
    <ligand>
        <name>ATP</name>
        <dbReference type="ChEBI" id="CHEBI:30616"/>
    </ligand>
</feature>
<keyword evidence="12" id="KW-0175">Coiled coil</keyword>
<feature type="binding site" evidence="9">
    <location>
        <position position="492"/>
    </location>
    <ligand>
        <name>ATP</name>
        <dbReference type="ChEBI" id="CHEBI:30616"/>
    </ligand>
</feature>
<dbReference type="Gene3D" id="3.50.7.10">
    <property type="entry name" value="GroEL"/>
    <property type="match status" value="1"/>
</dbReference>
<dbReference type="GO" id="GO:0009408">
    <property type="term" value="P:response to heat"/>
    <property type="evidence" value="ECO:0007669"/>
    <property type="project" value="UniProtKB-ARBA"/>
</dbReference>
<dbReference type="NCBIfam" id="TIGR02348">
    <property type="entry name" value="GroEL"/>
    <property type="match status" value="1"/>
</dbReference>
<gene>
    <name evidence="13" type="primary">groL2 (groEL2) (hsp60)</name>
    <name evidence="9" type="synonym">groEL</name>
    <name evidence="9" type="synonym">groL</name>
    <name evidence="13" type="ORF">PFCIRM138_06020</name>
</gene>
<dbReference type="NCBIfam" id="NF009487">
    <property type="entry name" value="PRK12849.1"/>
    <property type="match status" value="1"/>
</dbReference>
<dbReference type="InterPro" id="IPR001844">
    <property type="entry name" value="Cpn60/GroEL"/>
</dbReference>
<evidence type="ECO:0000256" key="9">
    <source>
        <dbReference type="HAMAP-Rule" id="MF_00600"/>
    </source>
</evidence>
<dbReference type="CDD" id="cd03344">
    <property type="entry name" value="GroEL"/>
    <property type="match status" value="1"/>
</dbReference>
<dbReference type="InterPro" id="IPR018370">
    <property type="entry name" value="Chaperonin_Cpn60_CS"/>
</dbReference>
<dbReference type="GO" id="GO:0140662">
    <property type="term" value="F:ATP-dependent protein folding chaperone"/>
    <property type="evidence" value="ECO:0007669"/>
    <property type="project" value="InterPro"/>
</dbReference>
<dbReference type="SUPFAM" id="SSF52029">
    <property type="entry name" value="GroEL apical domain-like"/>
    <property type="match status" value="1"/>
</dbReference>
<name>A0A0B7P1N0_PROFF</name>
<evidence type="ECO:0000313" key="13">
    <source>
        <dbReference type="EMBL" id="CEP27792.1"/>
    </source>
</evidence>
<dbReference type="SUPFAM" id="SSF54849">
    <property type="entry name" value="GroEL-intermediate domain like"/>
    <property type="match status" value="1"/>
</dbReference>
<comment type="similarity">
    <text evidence="3 9 10">Belongs to the chaperonin (HSP60) family.</text>
</comment>
<dbReference type="NCBIfam" id="NF009489">
    <property type="entry name" value="PRK12851.1"/>
    <property type="match status" value="1"/>
</dbReference>
<comment type="caution">
    <text evidence="9">Lacks conserved residue(s) required for the propagation of feature annotation.</text>
</comment>
<feature type="binding site" evidence="9">
    <location>
        <position position="413"/>
    </location>
    <ligand>
        <name>ATP</name>
        <dbReference type="ChEBI" id="CHEBI:30616"/>
    </ligand>
</feature>
<dbReference type="FunFam" id="3.50.7.10:FF:000001">
    <property type="entry name" value="60 kDa chaperonin"/>
    <property type="match status" value="1"/>
</dbReference>
<evidence type="ECO:0000256" key="1">
    <source>
        <dbReference type="ARBA" id="ARBA00004191"/>
    </source>
</evidence>
<keyword evidence="6 9" id="KW-0143">Chaperone</keyword>
<evidence type="ECO:0000256" key="3">
    <source>
        <dbReference type="ARBA" id="ARBA00006607"/>
    </source>
</evidence>
<evidence type="ECO:0000256" key="12">
    <source>
        <dbReference type="SAM" id="Coils"/>
    </source>
</evidence>
<dbReference type="GO" id="GO:0016853">
    <property type="term" value="F:isomerase activity"/>
    <property type="evidence" value="ECO:0007669"/>
    <property type="project" value="UniProtKB-KW"/>
</dbReference>
<keyword evidence="9" id="KW-0963">Cytoplasm</keyword>
<dbReference type="Gene3D" id="3.30.260.10">
    <property type="entry name" value="TCP-1-like chaperonin intermediate domain"/>
    <property type="match status" value="1"/>
</dbReference>
<proteinExistence type="inferred from homology"/>
<dbReference type="Gene3D" id="1.10.560.10">
    <property type="entry name" value="GroEL-like equatorial domain"/>
    <property type="match status" value="1"/>
</dbReference>
<dbReference type="EC" id="5.6.1.7" evidence="9"/>
<evidence type="ECO:0000256" key="6">
    <source>
        <dbReference type="ARBA" id="ARBA00023186"/>
    </source>
</evidence>
<dbReference type="GO" id="GO:0042026">
    <property type="term" value="P:protein refolding"/>
    <property type="evidence" value="ECO:0007669"/>
    <property type="project" value="UniProtKB-UniRule"/>
</dbReference>
<comment type="subcellular location">
    <subcellularLocation>
        <location evidence="2">Cell surface</location>
    </subcellularLocation>
    <subcellularLocation>
        <location evidence="9">Cytoplasm</location>
    </subcellularLocation>
    <subcellularLocation>
        <location evidence="8">Secreted</location>
        <location evidence="8">Capsule</location>
    </subcellularLocation>
    <subcellularLocation>
        <location evidence="1">Secreted</location>
        <location evidence="1">Cell wall</location>
    </subcellularLocation>
</comment>
<dbReference type="PANTHER" id="PTHR45633">
    <property type="entry name" value="60 KDA HEAT SHOCK PROTEIN, MITOCHONDRIAL"/>
    <property type="match status" value="1"/>
</dbReference>
<dbReference type="EMBL" id="LM676443">
    <property type="protein sequence ID" value="CEP27792.1"/>
    <property type="molecule type" value="Genomic_DNA"/>
</dbReference>
<dbReference type="NCBIfam" id="NF000592">
    <property type="entry name" value="PRK00013.1"/>
    <property type="match status" value="1"/>
</dbReference>
<evidence type="ECO:0000256" key="8">
    <source>
        <dbReference type="ARBA" id="ARBA00025702"/>
    </source>
</evidence>
<dbReference type="PROSITE" id="PS00296">
    <property type="entry name" value="CHAPERONINS_CPN60"/>
    <property type="match status" value="1"/>
</dbReference>
<reference evidence="13" key="1">
    <citation type="submission" date="2014-08" db="EMBL/GenBank/DDBJ databases">
        <authorList>
            <person name="Falentin Helene"/>
        </authorList>
    </citation>
    <scope>NUCLEOTIDE SEQUENCE</scope>
</reference>
<feature type="coiled-coil region" evidence="12">
    <location>
        <begin position="337"/>
        <end position="407"/>
    </location>
</feature>
<evidence type="ECO:0000256" key="4">
    <source>
        <dbReference type="ARBA" id="ARBA00022741"/>
    </source>
</evidence>
<dbReference type="Pfam" id="PF00118">
    <property type="entry name" value="Cpn60_TCP1"/>
    <property type="match status" value="1"/>
</dbReference>
<dbReference type="GO" id="GO:0005737">
    <property type="term" value="C:cytoplasm"/>
    <property type="evidence" value="ECO:0007669"/>
    <property type="project" value="UniProtKB-SubCell"/>
</dbReference>
<organism evidence="13">
    <name type="scientific">Propionibacterium freudenreichii subsp. freudenreichii</name>
    <dbReference type="NCBI Taxonomy" id="66712"/>
    <lineage>
        <taxon>Bacteria</taxon>
        <taxon>Bacillati</taxon>
        <taxon>Actinomycetota</taxon>
        <taxon>Actinomycetes</taxon>
        <taxon>Propionibacteriales</taxon>
        <taxon>Propionibacteriaceae</taxon>
        <taxon>Propionibacterium</taxon>
    </lineage>
</organism>
<dbReference type="GO" id="GO:0042603">
    <property type="term" value="C:capsule"/>
    <property type="evidence" value="ECO:0007669"/>
    <property type="project" value="UniProtKB-SubCell"/>
</dbReference>
<dbReference type="GO" id="GO:0009986">
    <property type="term" value="C:cell surface"/>
    <property type="evidence" value="ECO:0007669"/>
    <property type="project" value="UniProtKB-SubCell"/>
</dbReference>
<dbReference type="InterPro" id="IPR027409">
    <property type="entry name" value="GroEL-like_apical_dom_sf"/>
</dbReference>
<feature type="binding site" evidence="9">
    <location>
        <begin position="476"/>
        <end position="478"/>
    </location>
    <ligand>
        <name>ATP</name>
        <dbReference type="ChEBI" id="CHEBI:30616"/>
    </ligand>
</feature>
<dbReference type="InterPro" id="IPR027410">
    <property type="entry name" value="TCP-1-like_intermed_sf"/>
</dbReference>
<evidence type="ECO:0000256" key="7">
    <source>
        <dbReference type="ARBA" id="ARBA00023235"/>
    </source>
</evidence>
<dbReference type="PRINTS" id="PR00298">
    <property type="entry name" value="CHAPERONIN60"/>
</dbReference>
<dbReference type="NCBIfam" id="NF009488">
    <property type="entry name" value="PRK12850.1"/>
    <property type="match status" value="1"/>
</dbReference>
<keyword evidence="13" id="KW-0346">Stress response</keyword>
<keyword evidence="7 9" id="KW-0413">Isomerase</keyword>
<evidence type="ECO:0000256" key="5">
    <source>
        <dbReference type="ARBA" id="ARBA00022840"/>
    </source>
</evidence>
<protein>
    <recommendedName>
        <fullName evidence="9">Chaperonin GroEL</fullName>
        <ecNumber evidence="9">5.6.1.7</ecNumber>
    </recommendedName>
    <alternativeName>
        <fullName evidence="9">60 kDa chaperonin</fullName>
    </alternativeName>
    <alternativeName>
        <fullName evidence="9">Chaperonin-60</fullName>
        <shortName evidence="9">Cpn60</shortName>
    </alternativeName>
</protein>
<evidence type="ECO:0000256" key="2">
    <source>
        <dbReference type="ARBA" id="ARBA00004241"/>
    </source>
</evidence>
<dbReference type="AlphaFoldDB" id="A0A0B7P1N0"/>
<keyword evidence="4 9" id="KW-0547">Nucleotide-binding</keyword>
<keyword evidence="5 9" id="KW-0067">ATP-binding</keyword>
<sequence>MAKLIEFDSEARRGLEEGMNTLADAVKVTLGPKGRNVVLEKSWGAPTITNDGVSIAKEIELADPYHKIGAELVKEVAKKTDDVAGDGTTTATVLAQAMVREGLRNVTAGANPIELKRGIEKATEAISKQLSAMAIDVETREQIAQTASISAGDESVGEQIAEAMDKVGKEGVITVEDSNTFGLELELTEGMNFDKGYISPYFVTDTERMEAVLDDPYILIVDGKVSSLKDLLPILEKVQQTGKALLVIAEDVDGEALPGLIVNKIRGTFKSVAVKAPAFGDRRKAMLGDIATLTGGQVVSETVGLSLDTLPVEMLGRARSITVSKDATTIVDGAGDKDQIQGRIKQIRNEIENSDSDYDREKLQERLAKLAGGVAVIKVGAATEVEASELKHRIEDAVRNAKAAVEEGILPGGGVALIQAAKAATLEGLTADEQIGAEIVFTSAEAPLKQIATNAGLEGGVVAEKVKGLKPGEGLNAATGEYEDLVKAGVIDPAKVTRSALVNASSIAGLFLTTEAVIAIKPEPKPAAPAGAGDEMGGMY</sequence>
<dbReference type="GO" id="GO:0005524">
    <property type="term" value="F:ATP binding"/>
    <property type="evidence" value="ECO:0007669"/>
    <property type="project" value="UniProtKB-UniRule"/>
</dbReference>